<reference evidence="2 3" key="1">
    <citation type="submission" date="2023-12" db="EMBL/GenBank/DDBJ databases">
        <title>Micromonospora sp. nov., isolated from Atacama Desert.</title>
        <authorList>
            <person name="Carro L."/>
            <person name="Golinska P."/>
            <person name="Klenk H.-P."/>
            <person name="Goodfellow M."/>
        </authorList>
    </citation>
    <scope>NUCLEOTIDE SEQUENCE [LARGE SCALE GENOMIC DNA]</scope>
    <source>
        <strain evidence="2 3">4G53</strain>
    </source>
</reference>
<dbReference type="InterPro" id="IPR036390">
    <property type="entry name" value="WH_DNA-bd_sf"/>
</dbReference>
<gene>
    <name evidence="2" type="ORF">U2F25_06565</name>
</gene>
<protein>
    <submittedName>
        <fullName evidence="2">Winged helix-turn-helix transcriptional regulator</fullName>
    </submittedName>
</protein>
<evidence type="ECO:0000313" key="3">
    <source>
        <dbReference type="Proteomes" id="UP001290101"/>
    </source>
</evidence>
<dbReference type="Pfam" id="PF01638">
    <property type="entry name" value="HxlR"/>
    <property type="match status" value="1"/>
</dbReference>
<keyword evidence="3" id="KW-1185">Reference proteome</keyword>
<dbReference type="InterPro" id="IPR002577">
    <property type="entry name" value="HTH_HxlR"/>
</dbReference>
<feature type="domain" description="HTH hxlR-type" evidence="1">
    <location>
        <begin position="1"/>
        <end position="42"/>
    </location>
</feature>
<organism evidence="2 3">
    <name type="scientific">Micromonospora sicca</name>
    <dbReference type="NCBI Taxonomy" id="2202420"/>
    <lineage>
        <taxon>Bacteria</taxon>
        <taxon>Bacillati</taxon>
        <taxon>Actinomycetota</taxon>
        <taxon>Actinomycetes</taxon>
        <taxon>Micromonosporales</taxon>
        <taxon>Micromonosporaceae</taxon>
        <taxon>Micromonospora</taxon>
    </lineage>
</organism>
<dbReference type="Gene3D" id="1.10.10.10">
    <property type="entry name" value="Winged helix-like DNA-binding domain superfamily/Winged helix DNA-binding domain"/>
    <property type="match status" value="1"/>
</dbReference>
<evidence type="ECO:0000313" key="2">
    <source>
        <dbReference type="EMBL" id="MDZ5489133.1"/>
    </source>
</evidence>
<accession>A0ABU5J9A7</accession>
<dbReference type="PROSITE" id="PS51118">
    <property type="entry name" value="HTH_HXLR"/>
    <property type="match status" value="1"/>
</dbReference>
<proteinExistence type="predicted"/>
<dbReference type="Proteomes" id="UP001290101">
    <property type="component" value="Unassembled WGS sequence"/>
</dbReference>
<dbReference type="InterPro" id="IPR036388">
    <property type="entry name" value="WH-like_DNA-bd_sf"/>
</dbReference>
<dbReference type="EMBL" id="JAXOTQ010000006">
    <property type="protein sequence ID" value="MDZ5489133.1"/>
    <property type="molecule type" value="Genomic_DNA"/>
</dbReference>
<sequence>MDAGVDMLGEKWTLLILREVWYGAARFSDFERIFGMPPQSAR</sequence>
<dbReference type="SUPFAM" id="SSF46785">
    <property type="entry name" value="Winged helix' DNA-binding domain"/>
    <property type="match status" value="1"/>
</dbReference>
<comment type="caution">
    <text evidence="2">The sequence shown here is derived from an EMBL/GenBank/DDBJ whole genome shotgun (WGS) entry which is preliminary data.</text>
</comment>
<name>A0ABU5J9A7_9ACTN</name>
<evidence type="ECO:0000259" key="1">
    <source>
        <dbReference type="PROSITE" id="PS51118"/>
    </source>
</evidence>